<comment type="caution">
    <text evidence="1">The sequence shown here is derived from an EMBL/GenBank/DDBJ whole genome shotgun (WGS) entry which is preliminary data.</text>
</comment>
<reference evidence="1" key="1">
    <citation type="submission" date="2021-06" db="EMBL/GenBank/DDBJ databases">
        <authorList>
            <person name="Kallberg Y."/>
            <person name="Tangrot J."/>
            <person name="Rosling A."/>
        </authorList>
    </citation>
    <scope>NUCLEOTIDE SEQUENCE</scope>
    <source>
        <strain evidence="1">MA461A</strain>
    </source>
</reference>
<keyword evidence="2" id="KW-1185">Reference proteome</keyword>
<accession>A0ACA9SCQ8</accession>
<evidence type="ECO:0000313" key="1">
    <source>
        <dbReference type="EMBL" id="CAG8835482.1"/>
    </source>
</evidence>
<proteinExistence type="predicted"/>
<organism evidence="1 2">
    <name type="scientific">Racocetra persica</name>
    <dbReference type="NCBI Taxonomy" id="160502"/>
    <lineage>
        <taxon>Eukaryota</taxon>
        <taxon>Fungi</taxon>
        <taxon>Fungi incertae sedis</taxon>
        <taxon>Mucoromycota</taxon>
        <taxon>Glomeromycotina</taxon>
        <taxon>Glomeromycetes</taxon>
        <taxon>Diversisporales</taxon>
        <taxon>Gigasporaceae</taxon>
        <taxon>Racocetra</taxon>
    </lineage>
</organism>
<protein>
    <submittedName>
        <fullName evidence="1">19396_t:CDS:1</fullName>
    </submittedName>
</protein>
<gene>
    <name evidence="1" type="ORF">RPERSI_LOCUS29568</name>
</gene>
<feature type="non-terminal residue" evidence="1">
    <location>
        <position position="1"/>
    </location>
</feature>
<evidence type="ECO:0000313" key="2">
    <source>
        <dbReference type="Proteomes" id="UP000789920"/>
    </source>
</evidence>
<dbReference type="EMBL" id="CAJVQC010112014">
    <property type="protein sequence ID" value="CAG8835482.1"/>
    <property type="molecule type" value="Genomic_DNA"/>
</dbReference>
<sequence length="181" mass="21356">VFTLVNQARLSSIYKKLQTNNTLQKWHYDSIKSIKDSIAYCKKNHNKCDKYNQKLVDRNDPKSKIKGAVLEKVDPENPENKNLLAICRCSYEDLNDLANCICDESRVKKGYLFLLLFPNAYKRKSANGRFWQDFNSLYEEVLTNEFKDQIKYLEFLNLLDPKDYNVQIKGHENENFCRVLL</sequence>
<feature type="non-terminal residue" evidence="1">
    <location>
        <position position="181"/>
    </location>
</feature>
<name>A0ACA9SCQ8_9GLOM</name>
<dbReference type="Proteomes" id="UP000789920">
    <property type="component" value="Unassembled WGS sequence"/>
</dbReference>